<dbReference type="OrthoDB" id="2081609at2"/>
<evidence type="ECO:0008006" key="3">
    <source>
        <dbReference type="Google" id="ProtNLM"/>
    </source>
</evidence>
<gene>
    <name evidence="1" type="ordered locus">Clocel_0565</name>
</gene>
<dbReference type="InterPro" id="IPR028957">
    <property type="entry name" value="Imm50"/>
</dbReference>
<accession>D9SR50</accession>
<evidence type="ECO:0000313" key="1">
    <source>
        <dbReference type="EMBL" id="ADL50338.1"/>
    </source>
</evidence>
<organism evidence="1 2">
    <name type="scientific">Clostridium cellulovorans (strain ATCC 35296 / DSM 3052 / OCM 3 / 743B)</name>
    <dbReference type="NCBI Taxonomy" id="573061"/>
    <lineage>
        <taxon>Bacteria</taxon>
        <taxon>Bacillati</taxon>
        <taxon>Bacillota</taxon>
        <taxon>Clostridia</taxon>
        <taxon>Eubacteriales</taxon>
        <taxon>Clostridiaceae</taxon>
        <taxon>Clostridium</taxon>
    </lineage>
</organism>
<dbReference type="EMBL" id="CP002160">
    <property type="protein sequence ID" value="ADL50338.1"/>
    <property type="molecule type" value="Genomic_DNA"/>
</dbReference>
<evidence type="ECO:0000313" key="2">
    <source>
        <dbReference type="Proteomes" id="UP000002730"/>
    </source>
</evidence>
<dbReference type="HOGENOM" id="CLU_124315_0_0_9"/>
<dbReference type="AlphaFoldDB" id="D9SR50"/>
<name>D9SR50_CLOC7</name>
<dbReference type="Pfam" id="PF15594">
    <property type="entry name" value="Imm50"/>
    <property type="match status" value="1"/>
</dbReference>
<dbReference type="KEGG" id="ccb:Clocel_0565"/>
<keyword evidence="2" id="KW-1185">Reference proteome</keyword>
<dbReference type="RefSeq" id="WP_010074885.1">
    <property type="nucleotide sequence ID" value="NC_014393.1"/>
</dbReference>
<dbReference type="Proteomes" id="UP000002730">
    <property type="component" value="Chromosome"/>
</dbReference>
<proteinExistence type="predicted"/>
<protein>
    <recommendedName>
        <fullName evidence="3">Immunity protein 50</fullName>
    </recommendedName>
</protein>
<reference evidence="1 2" key="1">
    <citation type="submission" date="2010-08" db="EMBL/GenBank/DDBJ databases">
        <title>Complete sequence of Clostridium cellulovorans 743B.</title>
        <authorList>
            <consortium name="US DOE Joint Genome Institute"/>
            <person name="Lucas S."/>
            <person name="Copeland A."/>
            <person name="Lapidus A."/>
            <person name="Cheng J.-F."/>
            <person name="Bruce D."/>
            <person name="Goodwin L."/>
            <person name="Pitluck S."/>
            <person name="Chertkov O."/>
            <person name="Detter J.C."/>
            <person name="Han C."/>
            <person name="Tapia R."/>
            <person name="Land M."/>
            <person name="Hauser L."/>
            <person name="Chang Y.-J."/>
            <person name="Jeffries C."/>
            <person name="Kyrpides N."/>
            <person name="Ivanova N."/>
            <person name="Mikhailova N."/>
            <person name="Hemme C.L."/>
            <person name="Woyke T."/>
        </authorList>
    </citation>
    <scope>NUCLEOTIDE SEQUENCE [LARGE SCALE GENOMIC DNA]</scope>
    <source>
        <strain evidence="2">ATCC 35296 / DSM 3052 / OCM 3 / 743B</strain>
    </source>
</reference>
<sequence>MFEGIDNAVVIKNIFGDKNVFEKAELINVNWQMIDSRIELSILVHDEPTKVPKKWGVFESVYVRLEFYGLNYLRIDVKEDKPRIEKFTMQSNSDKYCCKISMSDEQEIQCTFEVARIQNIKPFVDKQ</sequence>